<organism evidence="5 6">
    <name type="scientific">Flavobacterium sangjuense</name>
    <dbReference type="NCBI Taxonomy" id="2518177"/>
    <lineage>
        <taxon>Bacteria</taxon>
        <taxon>Pseudomonadati</taxon>
        <taxon>Bacteroidota</taxon>
        <taxon>Flavobacteriia</taxon>
        <taxon>Flavobacteriales</taxon>
        <taxon>Flavobacteriaceae</taxon>
        <taxon>Flavobacterium</taxon>
    </lineage>
</organism>
<dbReference type="PANTHER" id="PTHR43352">
    <property type="entry name" value="ACETYL-COA SYNTHETASE"/>
    <property type="match status" value="1"/>
</dbReference>
<keyword evidence="2" id="KW-0472">Membrane</keyword>
<keyword evidence="6" id="KW-1185">Reference proteome</keyword>
<feature type="transmembrane region" description="Helical" evidence="2">
    <location>
        <begin position="237"/>
        <end position="260"/>
    </location>
</feature>
<dbReference type="EC" id="6.2.1.25" evidence="5"/>
<keyword evidence="2" id="KW-0812">Transmembrane</keyword>
<dbReference type="PANTHER" id="PTHR43352:SF1">
    <property type="entry name" value="ANTHRANILATE--COA LIGASE"/>
    <property type="match status" value="1"/>
</dbReference>
<keyword evidence="1 5" id="KW-0436">Ligase</keyword>
<dbReference type="InterPro" id="IPR000873">
    <property type="entry name" value="AMP-dep_synth/lig_dom"/>
</dbReference>
<dbReference type="InterPro" id="IPR042099">
    <property type="entry name" value="ANL_N_sf"/>
</dbReference>
<dbReference type="Pfam" id="PF13193">
    <property type="entry name" value="AMP-binding_C"/>
    <property type="match status" value="1"/>
</dbReference>
<dbReference type="Gene3D" id="3.40.50.12780">
    <property type="entry name" value="N-terminal domain of ligase-like"/>
    <property type="match status" value="1"/>
</dbReference>
<name>A0A4V1CC98_9FLAO</name>
<reference evidence="5 6" key="1">
    <citation type="submission" date="2019-04" db="EMBL/GenBank/DDBJ databases">
        <title>Flavobacterium sp. GS03.</title>
        <authorList>
            <person name="Kim H."/>
        </authorList>
    </citation>
    <scope>NUCLEOTIDE SEQUENCE [LARGE SCALE GENOMIC DNA]</scope>
    <source>
        <strain evidence="5 6">GS03</strain>
    </source>
</reference>
<dbReference type="OrthoDB" id="9765680at2"/>
<keyword evidence="2" id="KW-1133">Transmembrane helix</keyword>
<dbReference type="SUPFAM" id="SSF56801">
    <property type="entry name" value="Acetyl-CoA synthetase-like"/>
    <property type="match status" value="1"/>
</dbReference>
<dbReference type="GO" id="GO:0018858">
    <property type="term" value="F:benzoate-CoA ligase activity"/>
    <property type="evidence" value="ECO:0007669"/>
    <property type="project" value="UniProtKB-EC"/>
</dbReference>
<feature type="domain" description="AMP-binding enzyme C-terminal" evidence="4">
    <location>
        <begin position="442"/>
        <end position="520"/>
    </location>
</feature>
<dbReference type="Gene3D" id="3.30.300.30">
    <property type="match status" value="1"/>
</dbReference>
<sequence length="527" mass="59281">MKHYADNFAHEHLPSPDLQPDYVFLDLPQFNRPEMMNCVDKLLDNHIKEGHGNNPCIRTFETTWTYNDLYEKANQLAHVLVDDLGLVSGNRVLIRSANNPMMVACWFAILKTGGIVVSTMPLLRSKELTTIIDCAEISHALCDKALQDEMNLVKSDFLKSTCFYDELETLMQSKAKTFTNYHSKSDSVALIGFTSGTTGLPKMTSHYHKDILNICEAFPPYSLQPTQKDIFTGSPPLGFTFGLGGLVLFPMYFGASTFLIEKPTPEMLLQAIQEHKITICFTAPTAWRVITSKVTDFDISSLRKCVSAGETLPLKVWQDWYDATGLKIIDGIGATEMLHIFISSNTENMKPGATGLAITGYEAKIIDANGNELPKNEPGRLVVRGITGCKYLNRIEKQKQYVENGWNVTGDIFRQDEDGYFWFVARGDDMIISSGYNIAAIEVESVLLTHEDILECAVVGLPDEERGMLVCAHIVLKEKSKATDNMKNHIQHWFKEVAAPYKYPRVIYFTEALPKTETGKIQRFKLK</sequence>
<dbReference type="InterPro" id="IPR045851">
    <property type="entry name" value="AMP-bd_C_sf"/>
</dbReference>
<evidence type="ECO:0000256" key="1">
    <source>
        <dbReference type="ARBA" id="ARBA00022598"/>
    </source>
</evidence>
<dbReference type="PROSITE" id="PS00455">
    <property type="entry name" value="AMP_BINDING"/>
    <property type="match status" value="1"/>
</dbReference>
<feature type="domain" description="AMP-dependent synthetase/ligase" evidence="3">
    <location>
        <begin position="50"/>
        <end position="386"/>
    </location>
</feature>
<dbReference type="EMBL" id="CP038810">
    <property type="protein sequence ID" value="QBZ98734.1"/>
    <property type="molecule type" value="Genomic_DNA"/>
</dbReference>
<accession>A0A4V1CC98</accession>
<dbReference type="KEGG" id="fsn:GS03_02244"/>
<dbReference type="RefSeq" id="WP_136152624.1">
    <property type="nucleotide sequence ID" value="NZ_CP038810.1"/>
</dbReference>
<dbReference type="Pfam" id="PF00501">
    <property type="entry name" value="AMP-binding"/>
    <property type="match status" value="1"/>
</dbReference>
<evidence type="ECO:0000313" key="5">
    <source>
        <dbReference type="EMBL" id="QBZ98734.1"/>
    </source>
</evidence>
<evidence type="ECO:0000313" key="6">
    <source>
        <dbReference type="Proteomes" id="UP000296862"/>
    </source>
</evidence>
<evidence type="ECO:0000256" key="2">
    <source>
        <dbReference type="SAM" id="Phobius"/>
    </source>
</evidence>
<proteinExistence type="predicted"/>
<dbReference type="InterPro" id="IPR025110">
    <property type="entry name" value="AMP-bd_C"/>
</dbReference>
<gene>
    <name evidence="5" type="primary">bclA</name>
    <name evidence="5" type="ORF">GS03_02244</name>
</gene>
<dbReference type="GO" id="GO:0044550">
    <property type="term" value="P:secondary metabolite biosynthetic process"/>
    <property type="evidence" value="ECO:0007669"/>
    <property type="project" value="TreeGrafter"/>
</dbReference>
<dbReference type="Proteomes" id="UP000296862">
    <property type="component" value="Chromosome"/>
</dbReference>
<dbReference type="InterPro" id="IPR020845">
    <property type="entry name" value="AMP-binding_CS"/>
</dbReference>
<dbReference type="AlphaFoldDB" id="A0A4V1CC98"/>
<evidence type="ECO:0000259" key="4">
    <source>
        <dbReference type="Pfam" id="PF13193"/>
    </source>
</evidence>
<protein>
    <submittedName>
        <fullName evidence="5">Benzoate--CoA ligase</fullName>
        <ecNumber evidence="5">6.2.1.25</ecNumber>
    </submittedName>
</protein>
<evidence type="ECO:0000259" key="3">
    <source>
        <dbReference type="Pfam" id="PF00501"/>
    </source>
</evidence>